<dbReference type="InterPro" id="IPR053714">
    <property type="entry name" value="Iso_Racemase_Enz_sf"/>
</dbReference>
<protein>
    <submittedName>
        <fullName evidence="1">Arylmalonate decarboxylase</fullName>
    </submittedName>
</protein>
<gene>
    <name evidence="1" type="ORF">EW640_11705</name>
</gene>
<evidence type="ECO:0000313" key="1">
    <source>
        <dbReference type="EMBL" id="QIN30568.1"/>
    </source>
</evidence>
<dbReference type="AlphaFoldDB" id="A0A6G8L0I1"/>
<organism evidence="1 2">
    <name type="scientific">Brevibacterium luteolum</name>
    <dbReference type="NCBI Taxonomy" id="199591"/>
    <lineage>
        <taxon>Bacteria</taxon>
        <taxon>Bacillati</taxon>
        <taxon>Actinomycetota</taxon>
        <taxon>Actinomycetes</taxon>
        <taxon>Micrococcales</taxon>
        <taxon>Brevibacteriaceae</taxon>
        <taxon>Brevibacterium</taxon>
    </lineage>
</organism>
<dbReference type="Proteomes" id="UP000501518">
    <property type="component" value="Chromosome"/>
</dbReference>
<dbReference type="RefSeq" id="WP_165884913.1">
    <property type="nucleotide sequence ID" value="NZ_CP035810.1"/>
</dbReference>
<dbReference type="Pfam" id="PF17645">
    <property type="entry name" value="Amdase"/>
    <property type="match status" value="1"/>
</dbReference>
<evidence type="ECO:0000313" key="2">
    <source>
        <dbReference type="Proteomes" id="UP000501518"/>
    </source>
</evidence>
<dbReference type="InterPro" id="IPR026286">
    <property type="entry name" value="MaiA/AMDase"/>
</dbReference>
<proteinExistence type="predicted"/>
<sequence>MPPEIRAKIGYIVPSTNTTAQTEIDDLRPSGVTNHIARMTIRNSLMVEQPGFDQVLEDMRASVAPSILSLCTADPDIVTIGVSPEAFWTGPENQAKLITEFEQEAGGRPVVTSADAITAALEQLGSLSRVGVITPYLQLGDDTVRRFFDDRGYEVIAIEGMGAETPASIAEIGPEELRATVNAVNKQDIEVIIQVGTNVAMSRFAAAAELFLDKPVLSNNAVLYWHALRRLGVNDQFAGFGRLFHHL</sequence>
<accession>A0A6G8L0I1</accession>
<dbReference type="Gene3D" id="3.40.50.12500">
    <property type="match status" value="1"/>
</dbReference>
<reference evidence="1 2" key="1">
    <citation type="submission" date="2019-02" db="EMBL/GenBank/DDBJ databases">
        <title>Complete Genome Sequence and Methylome Analysis of Brevibacterium luteolum NEB1784.</title>
        <authorList>
            <person name="Fomenkov A."/>
            <person name="Roberts R.J."/>
        </authorList>
    </citation>
    <scope>NUCLEOTIDE SEQUENCE [LARGE SCALE GENOMIC DNA]</scope>
    <source>
        <strain evidence="1 2">NEB1784</strain>
    </source>
</reference>
<dbReference type="PANTHER" id="PTHR40267">
    <property type="entry name" value="BLR3294 PROTEIN"/>
    <property type="match status" value="1"/>
</dbReference>
<name>A0A6G8L0I1_9MICO</name>
<dbReference type="PANTHER" id="PTHR40267:SF1">
    <property type="entry name" value="BLR3294 PROTEIN"/>
    <property type="match status" value="1"/>
</dbReference>
<dbReference type="EMBL" id="CP035810">
    <property type="protein sequence ID" value="QIN30568.1"/>
    <property type="molecule type" value="Genomic_DNA"/>
</dbReference>
<dbReference type="KEGG" id="blut:EW640_11705"/>
<dbReference type="PIRSF" id="PIRSF015736">
    <property type="entry name" value="MI"/>
    <property type="match status" value="1"/>
</dbReference>